<feature type="transmembrane region" description="Helical" evidence="8">
    <location>
        <begin position="37"/>
        <end position="55"/>
    </location>
</feature>
<dbReference type="GO" id="GO:0055085">
    <property type="term" value="P:transmembrane transport"/>
    <property type="evidence" value="ECO:0007669"/>
    <property type="project" value="InterPro"/>
</dbReference>
<evidence type="ECO:0000256" key="6">
    <source>
        <dbReference type="ARBA" id="ARBA00022989"/>
    </source>
</evidence>
<dbReference type="Pfam" id="PF03547">
    <property type="entry name" value="Mem_trans"/>
    <property type="match status" value="2"/>
</dbReference>
<evidence type="ECO:0000256" key="2">
    <source>
        <dbReference type="ARBA" id="ARBA00010145"/>
    </source>
</evidence>
<feature type="transmembrane region" description="Helical" evidence="8">
    <location>
        <begin position="191"/>
        <end position="208"/>
    </location>
</feature>
<evidence type="ECO:0000256" key="8">
    <source>
        <dbReference type="SAM" id="Phobius"/>
    </source>
</evidence>
<evidence type="ECO:0000256" key="3">
    <source>
        <dbReference type="ARBA" id="ARBA00022448"/>
    </source>
</evidence>
<dbReference type="Gene3D" id="1.20.1530.20">
    <property type="match status" value="1"/>
</dbReference>
<keyword evidence="4" id="KW-1003">Cell membrane</keyword>
<dbReference type="InterPro" id="IPR004776">
    <property type="entry name" value="Mem_transp_PIN-like"/>
</dbReference>
<feature type="transmembrane region" description="Helical" evidence="8">
    <location>
        <begin position="316"/>
        <end position="334"/>
    </location>
</feature>
<feature type="transmembrane region" description="Helical" evidence="8">
    <location>
        <begin position="99"/>
        <end position="119"/>
    </location>
</feature>
<protein>
    <submittedName>
        <fullName evidence="9">Putative permease</fullName>
    </submittedName>
</protein>
<feature type="transmembrane region" description="Helical" evidence="8">
    <location>
        <begin position="254"/>
        <end position="273"/>
    </location>
</feature>
<dbReference type="PANTHER" id="PTHR36838">
    <property type="entry name" value="AUXIN EFFLUX CARRIER FAMILY PROTEIN"/>
    <property type="match status" value="1"/>
</dbReference>
<feature type="transmembrane region" description="Helical" evidence="8">
    <location>
        <begin position="285"/>
        <end position="304"/>
    </location>
</feature>
<name>I2F4W9_9BACT</name>
<proteinExistence type="inferred from homology"/>
<reference evidence="9 10" key="1">
    <citation type="journal article" date="2012" name="Genome Biol. Evol.">
        <title>Genome Sequence of the Mesophilic Thermotogales Bacterium Mesotoga prima MesG1.Ag.4.2 Reveals the Largest Thermotogales Genome To Date.</title>
        <authorList>
            <person name="Zhaxybayeva O."/>
            <person name="Swithers K.S."/>
            <person name="Foght J."/>
            <person name="Green A.G."/>
            <person name="Bruce D."/>
            <person name="Detter C."/>
            <person name="Han S."/>
            <person name="Teshima H."/>
            <person name="Han J."/>
            <person name="Woyke T."/>
            <person name="Pitluck S."/>
            <person name="Nolan M."/>
            <person name="Ivanova N."/>
            <person name="Pati A."/>
            <person name="Land M.L."/>
            <person name="Dlutek M."/>
            <person name="Doolittle W.F."/>
            <person name="Noll K.M."/>
            <person name="Nesbo C.L."/>
        </authorList>
    </citation>
    <scope>NUCLEOTIDE SEQUENCE [LARGE SCALE GENOMIC DNA]</scope>
    <source>
        <strain evidence="10">mesG1.Ag.4.2</strain>
    </source>
</reference>
<accession>I2F4W9</accession>
<evidence type="ECO:0000313" key="9">
    <source>
        <dbReference type="EMBL" id="AFK06972.1"/>
    </source>
</evidence>
<dbReference type="KEGG" id="mpg:Theba_1284"/>
<keyword evidence="10" id="KW-1185">Reference proteome</keyword>
<comment type="subcellular location">
    <subcellularLocation>
        <location evidence="1">Cell membrane</location>
        <topology evidence="1">Multi-pass membrane protein</topology>
    </subcellularLocation>
</comment>
<dbReference type="GO" id="GO:0005886">
    <property type="term" value="C:plasma membrane"/>
    <property type="evidence" value="ECO:0007669"/>
    <property type="project" value="UniProtKB-SubCell"/>
</dbReference>
<feature type="transmembrane region" description="Helical" evidence="8">
    <location>
        <begin position="67"/>
        <end position="87"/>
    </location>
</feature>
<gene>
    <name evidence="9" type="ORF">Theba_1284</name>
</gene>
<dbReference type="eggNOG" id="COG0679">
    <property type="taxonomic scope" value="Bacteria"/>
</dbReference>
<keyword evidence="3" id="KW-0813">Transport</keyword>
<feature type="transmembrane region" description="Helical" evidence="8">
    <location>
        <begin position="131"/>
        <end position="153"/>
    </location>
</feature>
<dbReference type="PANTHER" id="PTHR36838:SF1">
    <property type="entry name" value="SLR1864 PROTEIN"/>
    <property type="match status" value="1"/>
</dbReference>
<evidence type="ECO:0000313" key="10">
    <source>
        <dbReference type="Proteomes" id="UP000002881"/>
    </source>
</evidence>
<feature type="transmembrane region" description="Helical" evidence="8">
    <location>
        <begin position="220"/>
        <end position="242"/>
    </location>
</feature>
<evidence type="ECO:0000256" key="1">
    <source>
        <dbReference type="ARBA" id="ARBA00004651"/>
    </source>
</evidence>
<comment type="similarity">
    <text evidence="2">Belongs to the auxin efflux carrier (TC 2.A.69) family.</text>
</comment>
<keyword evidence="7 8" id="KW-0472">Membrane</keyword>
<dbReference type="EMBL" id="CP003532">
    <property type="protein sequence ID" value="AFK06972.1"/>
    <property type="molecule type" value="Genomic_DNA"/>
</dbReference>
<feature type="transmembrane region" description="Helical" evidence="8">
    <location>
        <begin position="159"/>
        <end position="179"/>
    </location>
</feature>
<evidence type="ECO:0000256" key="7">
    <source>
        <dbReference type="ARBA" id="ARBA00023136"/>
    </source>
</evidence>
<keyword evidence="5 8" id="KW-0812">Transmembrane</keyword>
<dbReference type="AlphaFoldDB" id="I2F4W9"/>
<keyword evidence="6 8" id="KW-1133">Transmembrane helix</keyword>
<evidence type="ECO:0000256" key="4">
    <source>
        <dbReference type="ARBA" id="ARBA00022475"/>
    </source>
</evidence>
<dbReference type="Proteomes" id="UP000002881">
    <property type="component" value="Chromosome"/>
</dbReference>
<sequence precursor="true">MPWFFSIGHSRSLSTSSLLSLFCPLLCWFIILLMSAIVSKILTFFVLIGTGFIMKKSNLADDLFTKGISRFVLYITLPALIVESMNFDFSYEMLSNSVILLMAGGVLYLFLWILGIASSRVLRLTGDVRSVFRYAVLFGNVAYMGYPVVELVIGKEGVFYSAVFNIWFNILTWTVGIRIMTGKTELSGKKAFLNPGMISVFIGLVLFFTPLKLPVFLDEALALLGESTIPLAMIVAGIILASSKISTILKGRTIIIYSLLKLCIAPMIVFLFLSFLRLPQTVEKVLIIMSAMPAAANTSIFARLFDSDFELSSRLIASSTLFSLISIPLIISFLE</sequence>
<organism evidence="9 10">
    <name type="scientific">Mesotoga prima MesG1.Ag.4.2</name>
    <dbReference type="NCBI Taxonomy" id="660470"/>
    <lineage>
        <taxon>Bacteria</taxon>
        <taxon>Thermotogati</taxon>
        <taxon>Thermotogota</taxon>
        <taxon>Thermotogae</taxon>
        <taxon>Kosmotogales</taxon>
        <taxon>Kosmotogaceae</taxon>
        <taxon>Mesotoga</taxon>
    </lineage>
</organism>
<dbReference type="STRING" id="660470.Theba_1284"/>
<evidence type="ECO:0000256" key="5">
    <source>
        <dbReference type="ARBA" id="ARBA00022692"/>
    </source>
</evidence>
<dbReference type="HOGENOM" id="CLU_056175_1_0_0"/>
<dbReference type="InterPro" id="IPR038770">
    <property type="entry name" value="Na+/solute_symporter_sf"/>
</dbReference>